<dbReference type="AlphaFoldDB" id="A0AAV2YLH4"/>
<dbReference type="Proteomes" id="UP001146120">
    <property type="component" value="Unassembled WGS sequence"/>
</dbReference>
<keyword evidence="2" id="KW-0732">Signal</keyword>
<reference evidence="3" key="1">
    <citation type="submission" date="2022-11" db="EMBL/GenBank/DDBJ databases">
        <authorList>
            <person name="Morgan W.R."/>
            <person name="Tartar A."/>
        </authorList>
    </citation>
    <scope>NUCLEOTIDE SEQUENCE</scope>
    <source>
        <strain evidence="3">ARSEF 373</strain>
    </source>
</reference>
<proteinExistence type="predicted"/>
<evidence type="ECO:0000313" key="4">
    <source>
        <dbReference type="Proteomes" id="UP001146120"/>
    </source>
</evidence>
<accession>A0AAV2YLH4</accession>
<evidence type="ECO:0000256" key="2">
    <source>
        <dbReference type="SAM" id="SignalP"/>
    </source>
</evidence>
<feature type="chain" id="PRO_5043977059" evidence="2">
    <location>
        <begin position="23"/>
        <end position="253"/>
    </location>
</feature>
<comment type="caution">
    <text evidence="3">The sequence shown here is derived from an EMBL/GenBank/DDBJ whole genome shotgun (WGS) entry which is preliminary data.</text>
</comment>
<reference evidence="3" key="2">
    <citation type="journal article" date="2023" name="Microbiol Resour">
        <title>Decontamination and Annotation of the Draft Genome Sequence of the Oomycete Lagenidium giganteum ARSEF 373.</title>
        <authorList>
            <person name="Morgan W.R."/>
            <person name="Tartar A."/>
        </authorList>
    </citation>
    <scope>NUCLEOTIDE SEQUENCE</scope>
    <source>
        <strain evidence="3">ARSEF 373</strain>
    </source>
</reference>
<evidence type="ECO:0000313" key="3">
    <source>
        <dbReference type="EMBL" id="DAZ94167.1"/>
    </source>
</evidence>
<keyword evidence="4" id="KW-1185">Reference proteome</keyword>
<name>A0AAV2YLH4_9STRA</name>
<dbReference type="EMBL" id="DAKRPA010000265">
    <property type="protein sequence ID" value="DAZ94167.1"/>
    <property type="molecule type" value="Genomic_DNA"/>
</dbReference>
<feature type="compositionally biased region" description="Polar residues" evidence="1">
    <location>
        <begin position="167"/>
        <end position="190"/>
    </location>
</feature>
<feature type="signal peptide" evidence="2">
    <location>
        <begin position="1"/>
        <end position="22"/>
    </location>
</feature>
<evidence type="ECO:0000256" key="1">
    <source>
        <dbReference type="SAM" id="MobiDB-lite"/>
    </source>
</evidence>
<sequence length="253" mass="28941">MPSQAVAALLALVVLLPYTAWAAGNKHGFFTPTRSPKSPSHPLVQEAADYAVAALRELSDSGIYQTLQLDQIHDAAAEIGEFHYVIHMSVALASPYFRSRQPTEDFQLIVLESKEKYLSPDHNDSRSFAIDEFPVMDEDAIEEFWIAMVEDRRRRRNKLFAQWLQQESEAENQSTESEASPARPQTVSAKQSKKKRKTLTLEDLDKMSTKQLRRLLHAPESTVELRDAITAIIDDRWDHLEQLDKHVESRDER</sequence>
<gene>
    <name evidence="3" type="ORF">N0F65_008259</name>
</gene>
<feature type="region of interest" description="Disordered" evidence="1">
    <location>
        <begin position="167"/>
        <end position="202"/>
    </location>
</feature>
<protein>
    <submittedName>
        <fullName evidence="3">Uncharacterized protein</fullName>
    </submittedName>
</protein>
<organism evidence="3 4">
    <name type="scientific">Lagenidium giganteum</name>
    <dbReference type="NCBI Taxonomy" id="4803"/>
    <lineage>
        <taxon>Eukaryota</taxon>
        <taxon>Sar</taxon>
        <taxon>Stramenopiles</taxon>
        <taxon>Oomycota</taxon>
        <taxon>Peronosporomycetes</taxon>
        <taxon>Pythiales</taxon>
        <taxon>Pythiaceae</taxon>
    </lineage>
</organism>